<dbReference type="EMBL" id="MLJW01000127">
    <property type="protein sequence ID" value="OIQ97846.1"/>
    <property type="molecule type" value="Genomic_DNA"/>
</dbReference>
<protein>
    <submittedName>
        <fullName evidence="6">Type IV secretory pathway, VirB3-like protein</fullName>
    </submittedName>
</protein>
<evidence type="ECO:0000256" key="3">
    <source>
        <dbReference type="ARBA" id="ARBA00022989"/>
    </source>
</evidence>
<dbReference type="NCBIfam" id="NF010395">
    <property type="entry name" value="PRK13823.1"/>
    <property type="match status" value="1"/>
</dbReference>
<keyword evidence="2 5" id="KW-0812">Transmembrane</keyword>
<organism evidence="6">
    <name type="scientific">mine drainage metagenome</name>
    <dbReference type="NCBI Taxonomy" id="410659"/>
    <lineage>
        <taxon>unclassified sequences</taxon>
        <taxon>metagenomes</taxon>
        <taxon>ecological metagenomes</taxon>
    </lineage>
</organism>
<comment type="caution">
    <text evidence="6">The sequence shown here is derived from an EMBL/GenBank/DDBJ whole genome shotgun (WGS) entry which is preliminary data.</text>
</comment>
<evidence type="ECO:0000256" key="2">
    <source>
        <dbReference type="ARBA" id="ARBA00022692"/>
    </source>
</evidence>
<dbReference type="InterPro" id="IPR007792">
    <property type="entry name" value="T4SS_VirB3/TrbD/AvhB"/>
</dbReference>
<evidence type="ECO:0000313" key="6">
    <source>
        <dbReference type="EMBL" id="OIQ97846.1"/>
    </source>
</evidence>
<dbReference type="InterPro" id="IPR016704">
    <property type="entry name" value="Conjugal_tfr_TrbD"/>
</dbReference>
<evidence type="ECO:0000256" key="4">
    <source>
        <dbReference type="ARBA" id="ARBA00023136"/>
    </source>
</evidence>
<dbReference type="AlphaFoldDB" id="A0A1J5RP92"/>
<name>A0A1J5RP92_9ZZZZ</name>
<dbReference type="PIRSF" id="PIRSF017854">
    <property type="entry name" value="T4SS_TrbD"/>
    <property type="match status" value="1"/>
</dbReference>
<gene>
    <name evidence="6" type="ORF">GALL_201710</name>
</gene>
<dbReference type="GO" id="GO:0016020">
    <property type="term" value="C:membrane"/>
    <property type="evidence" value="ECO:0007669"/>
    <property type="project" value="UniProtKB-SubCell"/>
</dbReference>
<accession>A0A1J5RP92</accession>
<evidence type="ECO:0000256" key="1">
    <source>
        <dbReference type="ARBA" id="ARBA00004370"/>
    </source>
</evidence>
<reference evidence="6" key="1">
    <citation type="submission" date="2016-10" db="EMBL/GenBank/DDBJ databases">
        <title>Sequence of Gallionella enrichment culture.</title>
        <authorList>
            <person name="Poehlein A."/>
            <person name="Muehling M."/>
            <person name="Daniel R."/>
        </authorList>
    </citation>
    <scope>NUCLEOTIDE SEQUENCE</scope>
</reference>
<dbReference type="Pfam" id="PF05101">
    <property type="entry name" value="VirB3"/>
    <property type="match status" value="1"/>
</dbReference>
<keyword evidence="3 5" id="KW-1133">Transmembrane helix</keyword>
<keyword evidence="4 5" id="KW-0472">Membrane</keyword>
<feature type="transmembrane region" description="Helical" evidence="5">
    <location>
        <begin position="27"/>
        <end position="57"/>
    </location>
</feature>
<evidence type="ECO:0000256" key="5">
    <source>
        <dbReference type="SAM" id="Phobius"/>
    </source>
</evidence>
<sequence length="100" mass="11341">MIQDDDKVPIHEALNRPILMLGGERNLVLMLLIVAGVFIFSLAKLWAAAVGIAIWVIGQWALTRAARYDDQLSKTGPRSLKYRRFYSAQATPFARQREIQ</sequence>
<comment type="subcellular location">
    <subcellularLocation>
        <location evidence="1">Membrane</location>
    </subcellularLocation>
</comment>
<proteinExistence type="predicted"/>